<name>A0AAN7M098_TRANT</name>
<dbReference type="Pfam" id="PF00481">
    <property type="entry name" value="PP2C"/>
    <property type="match status" value="1"/>
</dbReference>
<evidence type="ECO:0000259" key="1">
    <source>
        <dbReference type="Pfam" id="PF00481"/>
    </source>
</evidence>
<proteinExistence type="predicted"/>
<accession>A0AAN7M098</accession>
<evidence type="ECO:0000313" key="2">
    <source>
        <dbReference type="EMBL" id="KAK4795657.1"/>
    </source>
</evidence>
<gene>
    <name evidence="2" type="ORF">SAY86_027983</name>
</gene>
<dbReference type="Proteomes" id="UP001346149">
    <property type="component" value="Unassembled WGS sequence"/>
</dbReference>
<dbReference type="SUPFAM" id="SSF81606">
    <property type="entry name" value="PP2C-like"/>
    <property type="match status" value="1"/>
</dbReference>
<dbReference type="Gene3D" id="3.60.40.10">
    <property type="entry name" value="PPM-type phosphatase domain"/>
    <property type="match status" value="1"/>
</dbReference>
<dbReference type="InterPro" id="IPR036457">
    <property type="entry name" value="PPM-type-like_dom_sf"/>
</dbReference>
<comment type="caution">
    <text evidence="2">The sequence shown here is derived from an EMBL/GenBank/DDBJ whole genome shotgun (WGS) entry which is preliminary data.</text>
</comment>
<sequence length="112" mass="12734">MGDRPDLVSVRSSVLVVILHGNDLYTLNLGDSRAVLTTYDEPNDINGEKDLKAYKLTDSHTLENEIEKTRIIQEQRTTYISCDGKGNGNGERQIEGHPCLIKRVRLTLFHFY</sequence>
<feature type="domain" description="PPM-type phosphatase" evidence="1">
    <location>
        <begin position="15"/>
        <end position="75"/>
    </location>
</feature>
<dbReference type="EMBL" id="JAXQNO010000006">
    <property type="protein sequence ID" value="KAK4795657.1"/>
    <property type="molecule type" value="Genomic_DNA"/>
</dbReference>
<keyword evidence="3" id="KW-1185">Reference proteome</keyword>
<dbReference type="InterPro" id="IPR001932">
    <property type="entry name" value="PPM-type_phosphatase-like_dom"/>
</dbReference>
<organism evidence="2 3">
    <name type="scientific">Trapa natans</name>
    <name type="common">Water chestnut</name>
    <dbReference type="NCBI Taxonomy" id="22666"/>
    <lineage>
        <taxon>Eukaryota</taxon>
        <taxon>Viridiplantae</taxon>
        <taxon>Streptophyta</taxon>
        <taxon>Embryophyta</taxon>
        <taxon>Tracheophyta</taxon>
        <taxon>Spermatophyta</taxon>
        <taxon>Magnoliopsida</taxon>
        <taxon>eudicotyledons</taxon>
        <taxon>Gunneridae</taxon>
        <taxon>Pentapetalae</taxon>
        <taxon>rosids</taxon>
        <taxon>malvids</taxon>
        <taxon>Myrtales</taxon>
        <taxon>Lythraceae</taxon>
        <taxon>Trapa</taxon>
    </lineage>
</organism>
<dbReference type="AlphaFoldDB" id="A0AAN7M098"/>
<reference evidence="2 3" key="1">
    <citation type="journal article" date="2023" name="Hortic Res">
        <title>Pangenome of water caltrop reveals structural variations and asymmetric subgenome divergence after allopolyploidization.</title>
        <authorList>
            <person name="Zhang X."/>
            <person name="Chen Y."/>
            <person name="Wang L."/>
            <person name="Yuan Y."/>
            <person name="Fang M."/>
            <person name="Shi L."/>
            <person name="Lu R."/>
            <person name="Comes H.P."/>
            <person name="Ma Y."/>
            <person name="Chen Y."/>
            <person name="Huang G."/>
            <person name="Zhou Y."/>
            <person name="Zheng Z."/>
            <person name="Qiu Y."/>
        </authorList>
    </citation>
    <scope>NUCLEOTIDE SEQUENCE [LARGE SCALE GENOMIC DNA]</scope>
    <source>
        <strain evidence="2">F231</strain>
    </source>
</reference>
<evidence type="ECO:0000313" key="3">
    <source>
        <dbReference type="Proteomes" id="UP001346149"/>
    </source>
</evidence>
<protein>
    <recommendedName>
        <fullName evidence="1">PPM-type phosphatase domain-containing protein</fullName>
    </recommendedName>
</protein>